<evidence type="ECO:0000256" key="6">
    <source>
        <dbReference type="ARBA" id="ARBA00005520"/>
    </source>
</evidence>
<proteinExistence type="inferred from homology"/>
<keyword evidence="11" id="KW-0479">Metal-binding</keyword>
<dbReference type="InterPro" id="IPR017945">
    <property type="entry name" value="DHBP_synth_RibB-like_a/b_dom"/>
</dbReference>
<protein>
    <recommendedName>
        <fullName evidence="9">3,4-dihydroxy-2-butanone 4-phosphate synthase</fullName>
        <ecNumber evidence="8">4.1.99.12</ecNumber>
    </recommendedName>
</protein>
<keyword evidence="13" id="KW-0464">Manganese</keyword>
<dbReference type="FunFam" id="3.90.870.10:FF:000001">
    <property type="entry name" value="Riboflavin biosynthesis protein RibBA"/>
    <property type="match status" value="1"/>
</dbReference>
<dbReference type="GO" id="GO:0008686">
    <property type="term" value="F:3,4-dihydroxy-2-butanone-4-phosphate synthase activity"/>
    <property type="evidence" value="ECO:0007669"/>
    <property type="project" value="UniProtKB-EC"/>
</dbReference>
<dbReference type="AlphaFoldDB" id="A0A517YQ20"/>
<dbReference type="RefSeq" id="WP_145073677.1">
    <property type="nucleotide sequence ID" value="NZ_CP036425.1"/>
</dbReference>
<evidence type="ECO:0000256" key="9">
    <source>
        <dbReference type="ARBA" id="ARBA00018836"/>
    </source>
</evidence>
<dbReference type="PIRSF" id="PIRSF001259">
    <property type="entry name" value="RibA"/>
    <property type="match status" value="1"/>
</dbReference>
<dbReference type="InterPro" id="IPR036144">
    <property type="entry name" value="RibA-like_sf"/>
</dbReference>
<evidence type="ECO:0000256" key="1">
    <source>
        <dbReference type="ARBA" id="ARBA00000141"/>
    </source>
</evidence>
<dbReference type="GO" id="GO:0046872">
    <property type="term" value="F:metal ion binding"/>
    <property type="evidence" value="ECO:0007669"/>
    <property type="project" value="UniProtKB-KW"/>
</dbReference>
<reference evidence="16 17" key="1">
    <citation type="submission" date="2019-02" db="EMBL/GenBank/DDBJ databases">
        <title>Deep-cultivation of Planctomycetes and their phenomic and genomic characterization uncovers novel biology.</title>
        <authorList>
            <person name="Wiegand S."/>
            <person name="Jogler M."/>
            <person name="Boedeker C."/>
            <person name="Pinto D."/>
            <person name="Vollmers J."/>
            <person name="Rivas-Marin E."/>
            <person name="Kohn T."/>
            <person name="Peeters S.H."/>
            <person name="Heuer A."/>
            <person name="Rast P."/>
            <person name="Oberbeckmann S."/>
            <person name="Bunk B."/>
            <person name="Jeske O."/>
            <person name="Meyerdierks A."/>
            <person name="Storesund J.E."/>
            <person name="Kallscheuer N."/>
            <person name="Luecker S."/>
            <person name="Lage O.M."/>
            <person name="Pohl T."/>
            <person name="Merkel B.J."/>
            <person name="Hornburger P."/>
            <person name="Mueller R.-W."/>
            <person name="Bruemmer F."/>
            <person name="Labrenz M."/>
            <person name="Spormann A.M."/>
            <person name="Op den Camp H."/>
            <person name="Overmann J."/>
            <person name="Amann R."/>
            <person name="Jetten M.S.M."/>
            <person name="Mascher T."/>
            <person name="Medema M.H."/>
            <person name="Devos D.P."/>
            <person name="Kaster A.-K."/>
            <person name="Ovreas L."/>
            <person name="Rohde M."/>
            <person name="Galperin M.Y."/>
            <person name="Jogler C."/>
        </authorList>
    </citation>
    <scope>NUCLEOTIDE SEQUENCE [LARGE SCALE GENOMIC DNA]</scope>
    <source>
        <strain evidence="16 17">KS4</strain>
    </source>
</reference>
<comment type="similarity">
    <text evidence="7">In the C-terminal section; belongs to the GTP cyclohydrolase II family.</text>
</comment>
<keyword evidence="17" id="KW-1185">Reference proteome</keyword>
<evidence type="ECO:0000259" key="15">
    <source>
        <dbReference type="Pfam" id="PF00925"/>
    </source>
</evidence>
<evidence type="ECO:0000256" key="13">
    <source>
        <dbReference type="ARBA" id="ARBA00023211"/>
    </source>
</evidence>
<organism evidence="16 17">
    <name type="scientific">Poriferisphaera corsica</name>
    <dbReference type="NCBI Taxonomy" id="2528020"/>
    <lineage>
        <taxon>Bacteria</taxon>
        <taxon>Pseudomonadati</taxon>
        <taxon>Planctomycetota</taxon>
        <taxon>Phycisphaerae</taxon>
        <taxon>Phycisphaerales</taxon>
        <taxon>Phycisphaeraceae</taxon>
        <taxon>Poriferisphaera</taxon>
    </lineage>
</organism>
<dbReference type="GO" id="GO:0005829">
    <property type="term" value="C:cytosol"/>
    <property type="evidence" value="ECO:0007669"/>
    <property type="project" value="TreeGrafter"/>
</dbReference>
<keyword evidence="14" id="KW-0456">Lyase</keyword>
<evidence type="ECO:0000256" key="8">
    <source>
        <dbReference type="ARBA" id="ARBA00012153"/>
    </source>
</evidence>
<dbReference type="PANTHER" id="PTHR21327:SF18">
    <property type="entry name" value="3,4-DIHYDROXY-2-BUTANONE 4-PHOSPHATE SYNTHASE"/>
    <property type="match status" value="1"/>
</dbReference>
<comment type="cofactor">
    <cofactor evidence="2">
        <name>Mn(2+)</name>
        <dbReference type="ChEBI" id="CHEBI:29035"/>
    </cofactor>
</comment>
<dbReference type="SUPFAM" id="SSF142695">
    <property type="entry name" value="RibA-like"/>
    <property type="match status" value="1"/>
</dbReference>
<comment type="similarity">
    <text evidence="6">In the N-terminal section; belongs to the DHBP synthase family.</text>
</comment>
<comment type="function">
    <text evidence="4">Catalyzes the conversion of D-ribulose 5-phosphate to formate and 3,4-dihydroxy-2-butanone 4-phosphate.</text>
</comment>
<dbReference type="EMBL" id="CP036425">
    <property type="protein sequence ID" value="QDU32310.1"/>
    <property type="molecule type" value="Genomic_DNA"/>
</dbReference>
<dbReference type="Proteomes" id="UP000317369">
    <property type="component" value="Chromosome"/>
</dbReference>
<sequence length="394" mass="42842">MEIIPEILDELRQGRMIILADDESRENEGDLVCAAEFATPENINFMLREGRGLLCVALSGEVCDHLDLGPLAAVNTSQLTTAYTVTVDGHARFGVTTGVSTLDRSITCKLLADPNTKIHDLARPGHVQPLRARDGGCLVRAGQTEGSVDLCKLAGLQPAAVIFEVMNPDGTMARRPELEKFCKTHNIKMCTTADVIEYRMQRDKLITRIAEQPIETPYGTFTLIAYRSQVDPFPHVALVCGDVGTLDGTGNPIEHDDPILVRMHSQNILGDVFGDQSQPSGVTLHKAMQKIQSNGSGAIVYLRHDSMGTGVLKDLQTASLPANHELAGEDRIKIGAAHETPGIKPPKDKREYGIGSQILRDLGVRKLDLLTNHPFTPTALSGFGLEIDNFVPIK</sequence>
<dbReference type="KEGG" id="pcor:KS4_03420"/>
<keyword evidence="12" id="KW-0460">Magnesium</keyword>
<dbReference type="OrthoDB" id="9793111at2"/>
<evidence type="ECO:0000256" key="10">
    <source>
        <dbReference type="ARBA" id="ARBA00022619"/>
    </source>
</evidence>
<name>A0A517YQ20_9BACT</name>
<evidence type="ECO:0000256" key="5">
    <source>
        <dbReference type="ARBA" id="ARBA00004904"/>
    </source>
</evidence>
<evidence type="ECO:0000256" key="2">
    <source>
        <dbReference type="ARBA" id="ARBA00001936"/>
    </source>
</evidence>
<dbReference type="GO" id="GO:0009231">
    <property type="term" value="P:riboflavin biosynthetic process"/>
    <property type="evidence" value="ECO:0007669"/>
    <property type="project" value="UniProtKB-UniPathway"/>
</dbReference>
<evidence type="ECO:0000256" key="14">
    <source>
        <dbReference type="ARBA" id="ARBA00023239"/>
    </source>
</evidence>
<dbReference type="InterPro" id="IPR000422">
    <property type="entry name" value="DHBP_synthase_RibB"/>
</dbReference>
<comment type="catalytic activity">
    <reaction evidence="1">
        <text>D-ribulose 5-phosphate = (2S)-2-hydroxy-3-oxobutyl phosphate + formate + H(+)</text>
        <dbReference type="Rhea" id="RHEA:18457"/>
        <dbReference type="ChEBI" id="CHEBI:15378"/>
        <dbReference type="ChEBI" id="CHEBI:15740"/>
        <dbReference type="ChEBI" id="CHEBI:58121"/>
        <dbReference type="ChEBI" id="CHEBI:58830"/>
        <dbReference type="EC" id="4.1.99.12"/>
    </reaction>
</comment>
<accession>A0A517YQ20</accession>
<dbReference type="SUPFAM" id="SSF55821">
    <property type="entry name" value="YrdC/RibB"/>
    <property type="match status" value="1"/>
</dbReference>
<gene>
    <name evidence="16" type="primary">ribBA</name>
    <name evidence="16" type="ORF">KS4_03420</name>
</gene>
<evidence type="ECO:0000313" key="17">
    <source>
        <dbReference type="Proteomes" id="UP000317369"/>
    </source>
</evidence>
<evidence type="ECO:0000256" key="3">
    <source>
        <dbReference type="ARBA" id="ARBA00001946"/>
    </source>
</evidence>
<comment type="cofactor">
    <cofactor evidence="3">
        <name>Mg(2+)</name>
        <dbReference type="ChEBI" id="CHEBI:18420"/>
    </cofactor>
</comment>
<keyword evidence="10" id="KW-0686">Riboflavin biosynthesis</keyword>
<dbReference type="InterPro" id="IPR032677">
    <property type="entry name" value="GTP_cyclohydro_II"/>
</dbReference>
<dbReference type="PANTHER" id="PTHR21327">
    <property type="entry name" value="GTP CYCLOHYDROLASE II-RELATED"/>
    <property type="match status" value="1"/>
</dbReference>
<dbReference type="UniPathway" id="UPA00275">
    <property type="reaction ID" value="UER00399"/>
</dbReference>
<feature type="domain" description="GTP cyclohydrolase II" evidence="15">
    <location>
        <begin position="208"/>
        <end position="392"/>
    </location>
</feature>
<dbReference type="EC" id="4.1.99.12" evidence="8"/>
<evidence type="ECO:0000256" key="7">
    <source>
        <dbReference type="ARBA" id="ARBA00008976"/>
    </source>
</evidence>
<evidence type="ECO:0000256" key="12">
    <source>
        <dbReference type="ARBA" id="ARBA00022842"/>
    </source>
</evidence>
<dbReference type="Pfam" id="PF00925">
    <property type="entry name" value="GTP_cyclohydro2"/>
    <property type="match status" value="1"/>
</dbReference>
<dbReference type="Gene3D" id="3.90.870.10">
    <property type="entry name" value="DHBP synthase"/>
    <property type="match status" value="1"/>
</dbReference>
<evidence type="ECO:0000256" key="11">
    <source>
        <dbReference type="ARBA" id="ARBA00022723"/>
    </source>
</evidence>
<evidence type="ECO:0000256" key="4">
    <source>
        <dbReference type="ARBA" id="ARBA00002284"/>
    </source>
</evidence>
<dbReference type="Pfam" id="PF00926">
    <property type="entry name" value="DHBP_synthase"/>
    <property type="match status" value="1"/>
</dbReference>
<dbReference type="GO" id="GO:0003935">
    <property type="term" value="F:GTP cyclohydrolase II activity"/>
    <property type="evidence" value="ECO:0007669"/>
    <property type="project" value="TreeGrafter"/>
</dbReference>
<dbReference type="Gene3D" id="3.40.50.10990">
    <property type="entry name" value="GTP cyclohydrolase II"/>
    <property type="match status" value="1"/>
</dbReference>
<evidence type="ECO:0000313" key="16">
    <source>
        <dbReference type="EMBL" id="QDU32310.1"/>
    </source>
</evidence>
<dbReference type="NCBIfam" id="TIGR00506">
    <property type="entry name" value="ribB"/>
    <property type="match status" value="1"/>
</dbReference>
<comment type="pathway">
    <text evidence="5">Cofactor biosynthesis; riboflavin biosynthesis; 2-hydroxy-3-oxobutyl phosphate from D-ribulose 5-phosphate: step 1/1.</text>
</comment>